<reference evidence="3" key="1">
    <citation type="journal article" date="2020" name="bioRxiv">
        <title>Comparative genomics of Chlamydomonas.</title>
        <authorList>
            <person name="Craig R.J."/>
            <person name="Hasan A.R."/>
            <person name="Ness R.W."/>
            <person name="Keightley P.D."/>
        </authorList>
    </citation>
    <scope>NUCLEOTIDE SEQUENCE</scope>
    <source>
        <strain evidence="3">CCAP 11/70</strain>
    </source>
</reference>
<evidence type="ECO:0000313" key="3">
    <source>
        <dbReference type="EMBL" id="KAG2484552.1"/>
    </source>
</evidence>
<dbReference type="GO" id="GO:0031146">
    <property type="term" value="P:SCF-dependent proteasomal ubiquitin-dependent protein catabolic process"/>
    <property type="evidence" value="ECO:0007669"/>
    <property type="project" value="TreeGrafter"/>
</dbReference>
<dbReference type="SUPFAM" id="SSF52047">
    <property type="entry name" value="RNI-like"/>
    <property type="match status" value="2"/>
</dbReference>
<sequence>MAPDVSGAVAPAPVEPARFVSLPEPFLHALFGRLSTEDAKALRVTCSRAQAACASACRLPRLRATALLSEPPPPLSHLPPTIDLDFNARNADCGHRLLSALRQQSGRLGRRVRGVRLSGRDGLLSALQTLRLACPGLERLEIRCQHGYKGRHAECSDLGRCLQELECAFTGLKELHLTRLPISGPQLCGLCDSLGPGLRALSVRGLRHALTCESLSHLGRLGQLESLCVDHLRLQTRGFPAGPPLRSLELSDATVSTAGFASLNALTGLTRLALWGSGHRAALAFAPLPGLTALRRLHLEMALGDEVVAGLAECPALVVLSAQTARVSPQRGPATGHTVMAEGGGGAAAALCAGVDVVSAGDANADAEQAGGSEGLGLSVAVAAAGVLPLALTAVTRLSLESWEEGCAPLAAWLPGLRALTLEEGEGAWAAVAGHTALTALRMDAGGCLPPPEPGSAAAEAAAAELAAAGPEHGDGVEGKEEEGDEIAPLPIGHHHAHHHHHHHQGHSHYHRIRGADGSDGGGGGGGSDSDDEASVGGGGGSTASVSVSGTATDGTRSGCSTDSGAVAANGFANGGGGPSFRQRHSHTGGADGDGGAGDGGGSEEEAWWPPPPQLASLRLGGCEGWPEQAYGRCAPLPALTCLDLAGCQGLTAAALRRLLAAAPALRELALAGAPHLTDEALASLGGGVSAGVSDGGGSAGGDCGAGSSGNAGGLDTGDGAVAGMEEEEGVAEAEAEAGAEVALGVCAPAVAAAARGGRAATGVPVPPCAACADVAEAAVTCSISTSLADLALCTTTTTTTSITSHANGDVGDVTHGPGTNGSSPNGANVCAGRAMPRSTSAAALAAAAAAPWACAQEPAAAATAAAAALAAGAAAGLRRLELSRAPLITARGVAAAAAGLPDLTELRLDACRGVCREACVWLPQQLGRPSLSVVCAHDAVYDEH</sequence>
<dbReference type="Gene3D" id="3.80.10.10">
    <property type="entry name" value="Ribonuclease Inhibitor"/>
    <property type="match status" value="2"/>
</dbReference>
<keyword evidence="4" id="KW-1185">Reference proteome</keyword>
<protein>
    <recommendedName>
        <fullName evidence="5">F-box domain-containing protein</fullName>
    </recommendedName>
</protein>
<dbReference type="InterPro" id="IPR032675">
    <property type="entry name" value="LRR_dom_sf"/>
</dbReference>
<dbReference type="InterPro" id="IPR006553">
    <property type="entry name" value="Leu-rich_rpt_Cys-con_subtyp"/>
</dbReference>
<accession>A0A835XJY2</accession>
<feature type="region of interest" description="Disordered" evidence="2">
    <location>
        <begin position="449"/>
        <end position="559"/>
    </location>
</feature>
<dbReference type="OrthoDB" id="542240at2759"/>
<dbReference type="Proteomes" id="UP000612055">
    <property type="component" value="Unassembled WGS sequence"/>
</dbReference>
<gene>
    <name evidence="3" type="ORF">HYH03_016687</name>
</gene>
<dbReference type="AlphaFoldDB" id="A0A835XJY2"/>
<dbReference type="EMBL" id="JAEHOE010000148">
    <property type="protein sequence ID" value="KAG2484552.1"/>
    <property type="molecule type" value="Genomic_DNA"/>
</dbReference>
<dbReference type="GO" id="GO:0019005">
    <property type="term" value="C:SCF ubiquitin ligase complex"/>
    <property type="evidence" value="ECO:0007669"/>
    <property type="project" value="TreeGrafter"/>
</dbReference>
<evidence type="ECO:0000313" key="4">
    <source>
        <dbReference type="Proteomes" id="UP000612055"/>
    </source>
</evidence>
<proteinExistence type="predicted"/>
<dbReference type="GO" id="GO:0005930">
    <property type="term" value="C:axoneme"/>
    <property type="evidence" value="ECO:0007669"/>
    <property type="project" value="UniProtKB-SubCell"/>
</dbReference>
<dbReference type="PANTHER" id="PTHR13318">
    <property type="entry name" value="PARTNER OF PAIRED, ISOFORM B-RELATED"/>
    <property type="match status" value="1"/>
</dbReference>
<feature type="compositionally biased region" description="Low complexity" evidence="2">
    <location>
        <begin position="455"/>
        <end position="471"/>
    </location>
</feature>
<feature type="compositionally biased region" description="Gly residues" evidence="2">
    <location>
        <begin position="590"/>
        <end position="601"/>
    </location>
</feature>
<comment type="subcellular location">
    <subcellularLocation>
        <location evidence="1">Cytoplasm</location>
        <location evidence="1">Cytoskeleton</location>
        <location evidence="1">Cilium axoneme</location>
    </subcellularLocation>
</comment>
<name>A0A835XJY2_9CHLO</name>
<feature type="region of interest" description="Disordered" evidence="2">
    <location>
        <begin position="571"/>
        <end position="613"/>
    </location>
</feature>
<evidence type="ECO:0000256" key="1">
    <source>
        <dbReference type="ARBA" id="ARBA00004430"/>
    </source>
</evidence>
<dbReference type="SMART" id="SM00367">
    <property type="entry name" value="LRR_CC"/>
    <property type="match status" value="5"/>
</dbReference>
<feature type="compositionally biased region" description="Gly residues" evidence="2">
    <location>
        <begin position="518"/>
        <end position="528"/>
    </location>
</feature>
<evidence type="ECO:0000256" key="2">
    <source>
        <dbReference type="SAM" id="MobiDB-lite"/>
    </source>
</evidence>
<evidence type="ECO:0008006" key="5">
    <source>
        <dbReference type="Google" id="ProtNLM"/>
    </source>
</evidence>
<feature type="compositionally biased region" description="Basic residues" evidence="2">
    <location>
        <begin position="493"/>
        <end position="513"/>
    </location>
</feature>
<feature type="compositionally biased region" description="Low complexity" evidence="2">
    <location>
        <begin position="543"/>
        <end position="554"/>
    </location>
</feature>
<comment type="caution">
    <text evidence="3">The sequence shown here is derived from an EMBL/GenBank/DDBJ whole genome shotgun (WGS) entry which is preliminary data.</text>
</comment>
<dbReference type="PANTHER" id="PTHR13318:SF190">
    <property type="entry name" value="PARTNER OF PAIRED, ISOFORM B"/>
    <property type="match status" value="1"/>
</dbReference>
<organism evidence="3 4">
    <name type="scientific">Edaphochlamys debaryana</name>
    <dbReference type="NCBI Taxonomy" id="47281"/>
    <lineage>
        <taxon>Eukaryota</taxon>
        <taxon>Viridiplantae</taxon>
        <taxon>Chlorophyta</taxon>
        <taxon>core chlorophytes</taxon>
        <taxon>Chlorophyceae</taxon>
        <taxon>CS clade</taxon>
        <taxon>Chlamydomonadales</taxon>
        <taxon>Chlamydomonadales incertae sedis</taxon>
        <taxon>Edaphochlamys</taxon>
    </lineage>
</organism>